<keyword evidence="3" id="KW-1185">Reference proteome</keyword>
<organism evidence="2 3">
    <name type="scientific">Periconia digitata</name>
    <dbReference type="NCBI Taxonomy" id="1303443"/>
    <lineage>
        <taxon>Eukaryota</taxon>
        <taxon>Fungi</taxon>
        <taxon>Dikarya</taxon>
        <taxon>Ascomycota</taxon>
        <taxon>Pezizomycotina</taxon>
        <taxon>Dothideomycetes</taxon>
        <taxon>Pleosporomycetidae</taxon>
        <taxon>Pleosporales</taxon>
        <taxon>Massarineae</taxon>
        <taxon>Periconiaceae</taxon>
        <taxon>Periconia</taxon>
    </lineage>
</organism>
<evidence type="ECO:0008006" key="4">
    <source>
        <dbReference type="Google" id="ProtNLM"/>
    </source>
</evidence>
<dbReference type="AlphaFoldDB" id="A0A9W4XWV7"/>
<proteinExistence type="predicted"/>
<feature type="region of interest" description="Disordered" evidence="1">
    <location>
        <begin position="532"/>
        <end position="551"/>
    </location>
</feature>
<dbReference type="Proteomes" id="UP001152607">
    <property type="component" value="Unassembled WGS sequence"/>
</dbReference>
<dbReference type="OrthoDB" id="2520703at2759"/>
<evidence type="ECO:0000313" key="2">
    <source>
        <dbReference type="EMBL" id="CAI6336652.1"/>
    </source>
</evidence>
<feature type="compositionally biased region" description="Basic and acidic residues" evidence="1">
    <location>
        <begin position="542"/>
        <end position="551"/>
    </location>
</feature>
<sequence>MDTSASFLCSIAPELLLEIFSYLTPTAEYHTAHPDRPHALTIFSVRLTCRYFLDLSEQLVHVHFYNHHVHLRIMGADPSLWTRVRTAVLQETEVYRTSESFRSYLNLRDVTKQLGFRTVRAGETLGLNGLLPDYMFITIHDQWPCPGRDTEQALLLCFMSNLEDLVHYSRSYDSISSSNTGGREEDRSILAPILFAGQGIPYGNVHKFEHLRSCRIDMQNMEIGDIAPIFCLPAMRRLCLMNCRQGRRSHRRVQTDQEVGTVCENWWCREGTSNVEELELRGIAEREPIIATMIKCCKALISFILDVRYSNQLSSTEDMLHVLSASHPHTLRTIHIEEDTDFSRRGHTTGVATTLAKFEVLQDFRIPIRLLAPTGDWDETTIAQANHLAGNLPAALESLTLDAAPVHKNEIYTKAFLVTLHQHCLQTPNHRLKRVRVVENWDNVTTGYVAVGLEAGERFCEENDIHFLYDVVCRNLGGEEDVEYKDDMILDMENGEKLLEHTTYFSRGYERIIPKEGVEERIKNYMMMKRGKGSGHGVSAGVERDESAEME</sequence>
<evidence type="ECO:0000256" key="1">
    <source>
        <dbReference type="SAM" id="MobiDB-lite"/>
    </source>
</evidence>
<comment type="caution">
    <text evidence="2">The sequence shown here is derived from an EMBL/GenBank/DDBJ whole genome shotgun (WGS) entry which is preliminary data.</text>
</comment>
<name>A0A9W4XWV7_9PLEO</name>
<accession>A0A9W4XWV7</accession>
<reference evidence="2" key="1">
    <citation type="submission" date="2023-01" db="EMBL/GenBank/DDBJ databases">
        <authorList>
            <person name="Van Ghelder C."/>
            <person name="Rancurel C."/>
        </authorList>
    </citation>
    <scope>NUCLEOTIDE SEQUENCE</scope>
    <source>
        <strain evidence="2">CNCM I-4278</strain>
    </source>
</reference>
<protein>
    <recommendedName>
        <fullName evidence="4">F-box domain-containing protein</fullName>
    </recommendedName>
</protein>
<dbReference type="EMBL" id="CAOQHR010000006">
    <property type="protein sequence ID" value="CAI6336652.1"/>
    <property type="molecule type" value="Genomic_DNA"/>
</dbReference>
<gene>
    <name evidence="2" type="ORF">PDIGIT_LOCUS9756</name>
</gene>
<evidence type="ECO:0000313" key="3">
    <source>
        <dbReference type="Proteomes" id="UP001152607"/>
    </source>
</evidence>